<accession>A0A081LD09</accession>
<evidence type="ECO:0008006" key="4">
    <source>
        <dbReference type="Google" id="ProtNLM"/>
    </source>
</evidence>
<organism evidence="2 3">
    <name type="scientific">Bacillus zhangzhouensis</name>
    <dbReference type="NCBI Taxonomy" id="1178540"/>
    <lineage>
        <taxon>Bacteria</taxon>
        <taxon>Bacillati</taxon>
        <taxon>Bacillota</taxon>
        <taxon>Bacilli</taxon>
        <taxon>Bacillales</taxon>
        <taxon>Bacillaceae</taxon>
        <taxon>Bacillus</taxon>
    </lineage>
</organism>
<feature type="transmembrane region" description="Helical" evidence="1">
    <location>
        <begin position="68"/>
        <end position="93"/>
    </location>
</feature>
<dbReference type="RefSeq" id="WP_034319656.1">
    <property type="nucleotide sequence ID" value="NZ_JAVIKA010000003.1"/>
</dbReference>
<evidence type="ECO:0000313" key="3">
    <source>
        <dbReference type="Proteomes" id="UP000028091"/>
    </source>
</evidence>
<protein>
    <recommendedName>
        <fullName evidence="4">Membrane protein YqhR</fullName>
    </recommendedName>
</protein>
<dbReference type="Proteomes" id="UP000028091">
    <property type="component" value="Unassembled WGS sequence"/>
</dbReference>
<proteinExistence type="predicted"/>
<name>A0A081LD09_9BACI</name>
<dbReference type="AlphaFoldDB" id="A0A081LD09"/>
<dbReference type="EMBL" id="JOTP01000005">
    <property type="protein sequence ID" value="KEP27135.1"/>
    <property type="molecule type" value="Genomic_DNA"/>
</dbReference>
<comment type="caution">
    <text evidence="2">The sequence shown here is derived from an EMBL/GenBank/DDBJ whole genome shotgun (WGS) entry which is preliminary data.</text>
</comment>
<keyword evidence="1" id="KW-1133">Transmembrane helix</keyword>
<feature type="transmembrane region" description="Helical" evidence="1">
    <location>
        <begin position="21"/>
        <end position="48"/>
    </location>
</feature>
<sequence>MKRDEKKKQEEKNQSVQTSSLVARAAATGFVGGVFWSFIGFLTHMFHFSEVSPNMLLQPFVLGEWKKGGLGTFISIVLLGLLSIGAAFIYYGLLKRVKGFWVGLIYGGLLWLLVFYVFNPIFPDVKQVQDLQQSTIVTTFCLYILYGMFIGYSISFEYNELTSQKLARALGKKTE</sequence>
<keyword evidence="3" id="KW-1185">Reference proteome</keyword>
<feature type="transmembrane region" description="Helical" evidence="1">
    <location>
        <begin position="100"/>
        <end position="122"/>
    </location>
</feature>
<evidence type="ECO:0000256" key="1">
    <source>
        <dbReference type="SAM" id="Phobius"/>
    </source>
</evidence>
<evidence type="ECO:0000313" key="2">
    <source>
        <dbReference type="EMBL" id="KEP27135.1"/>
    </source>
</evidence>
<feature type="transmembrane region" description="Helical" evidence="1">
    <location>
        <begin position="134"/>
        <end position="155"/>
    </location>
</feature>
<gene>
    <name evidence="2" type="ORF">BA70_15750</name>
</gene>
<dbReference type="Pfam" id="PF11085">
    <property type="entry name" value="YqhR"/>
    <property type="match status" value="1"/>
</dbReference>
<dbReference type="eggNOG" id="ENOG5030H6A">
    <property type="taxonomic scope" value="Bacteria"/>
</dbReference>
<keyword evidence="1" id="KW-0472">Membrane</keyword>
<dbReference type="InterPro" id="IPR024563">
    <property type="entry name" value="YqhR"/>
</dbReference>
<keyword evidence="1" id="KW-0812">Transmembrane</keyword>
<reference evidence="2 3" key="1">
    <citation type="submission" date="2012-09" db="EMBL/GenBank/DDBJ databases">
        <title>Genome Sequence of Bacillus sp. DW5-4.</title>
        <authorList>
            <person name="Lai Q."/>
            <person name="Liu Y."/>
            <person name="Shao Z."/>
        </authorList>
    </citation>
    <scope>NUCLEOTIDE SEQUENCE [LARGE SCALE GENOMIC DNA]</scope>
    <source>
        <strain evidence="2 3">DW5-4</strain>
    </source>
</reference>
<dbReference type="OrthoDB" id="2691442at2"/>